<dbReference type="AlphaFoldDB" id="A0A938X3S1"/>
<keyword evidence="2" id="KW-1185">Reference proteome</keyword>
<reference evidence="1" key="2">
    <citation type="journal article" date="2021" name="Sci. Rep.">
        <title>The distribution of antibiotic resistance genes in chicken gut microbiota commensals.</title>
        <authorList>
            <person name="Juricova H."/>
            <person name="Matiasovicova J."/>
            <person name="Kubasova T."/>
            <person name="Cejkova D."/>
            <person name="Rychlik I."/>
        </authorList>
    </citation>
    <scope>NUCLEOTIDE SEQUENCE</scope>
    <source>
        <strain evidence="1">An420c</strain>
    </source>
</reference>
<dbReference type="Proteomes" id="UP000713880">
    <property type="component" value="Unassembled WGS sequence"/>
</dbReference>
<dbReference type="EMBL" id="JACJLV010000037">
    <property type="protein sequence ID" value="MBM6827473.1"/>
    <property type="molecule type" value="Genomic_DNA"/>
</dbReference>
<name>A0A938X3S1_9CLOT</name>
<proteinExistence type="predicted"/>
<gene>
    <name evidence="1" type="ORF">H6A13_10275</name>
</gene>
<accession>A0A938X3S1</accession>
<evidence type="ECO:0000313" key="1">
    <source>
        <dbReference type="EMBL" id="MBM6827473.1"/>
    </source>
</evidence>
<sequence length="88" mass="10327">MEQAYEIMKYQAFANDFVERYIDRCDQEIGRCNLPVDTLENETELLETAYKLYQELQDCNCTFNDTLNTIFDKIELMVQQNAIALQAA</sequence>
<reference evidence="1" key="1">
    <citation type="submission" date="2020-08" db="EMBL/GenBank/DDBJ databases">
        <authorList>
            <person name="Cejkova D."/>
            <person name="Kubasova T."/>
            <person name="Jahodarova E."/>
            <person name="Rychlik I."/>
        </authorList>
    </citation>
    <scope>NUCLEOTIDE SEQUENCE</scope>
    <source>
        <strain evidence="1">An420c</strain>
    </source>
</reference>
<organism evidence="1 2">
    <name type="scientific">Mordavella massiliensis</name>
    <dbReference type="NCBI Taxonomy" id="1871024"/>
    <lineage>
        <taxon>Bacteria</taxon>
        <taxon>Bacillati</taxon>
        <taxon>Bacillota</taxon>
        <taxon>Clostridia</taxon>
        <taxon>Eubacteriales</taxon>
        <taxon>Clostridiaceae</taxon>
        <taxon>Mordavella</taxon>
    </lineage>
</organism>
<evidence type="ECO:0000313" key="2">
    <source>
        <dbReference type="Proteomes" id="UP000713880"/>
    </source>
</evidence>
<comment type="caution">
    <text evidence="1">The sequence shown here is derived from an EMBL/GenBank/DDBJ whole genome shotgun (WGS) entry which is preliminary data.</text>
</comment>
<protein>
    <submittedName>
        <fullName evidence="1">Uncharacterized protein</fullName>
    </submittedName>
</protein>